<keyword evidence="1" id="KW-0240">DNA-directed RNA polymerase</keyword>
<dbReference type="Proteomes" id="UP000095285">
    <property type="component" value="Unassembled WGS sequence"/>
</dbReference>
<dbReference type="SUPFAM" id="SSF55257">
    <property type="entry name" value="RBP11-like subunits of RNA polymerase"/>
    <property type="match status" value="1"/>
</dbReference>
<evidence type="ECO:0000256" key="1">
    <source>
        <dbReference type="ARBA" id="ARBA00022478"/>
    </source>
</evidence>
<dbReference type="InterPro" id="IPR033901">
    <property type="entry name" value="RNAPI/III_AC40"/>
</dbReference>
<dbReference type="GO" id="GO:0006351">
    <property type="term" value="P:DNA-templated transcription"/>
    <property type="evidence" value="ECO:0007669"/>
    <property type="project" value="InterPro"/>
</dbReference>
<dbReference type="PANTHER" id="PTHR11800">
    <property type="entry name" value="DNA-DIRECTED RNA POLYMERASE"/>
    <property type="match status" value="1"/>
</dbReference>
<evidence type="ECO:0000259" key="3">
    <source>
        <dbReference type="SMART" id="SM00662"/>
    </source>
</evidence>
<keyword evidence="2" id="KW-0804">Transcription</keyword>
<dbReference type="STRING" id="7209.A0A1I7VR42"/>
<dbReference type="InterPro" id="IPR036643">
    <property type="entry name" value="RNApol_insert_sf"/>
</dbReference>
<dbReference type="Gene3D" id="2.170.120.12">
    <property type="entry name" value="DNA-directed RNA polymerase, insert domain"/>
    <property type="match status" value="1"/>
</dbReference>
<reference evidence="4" key="1">
    <citation type="submission" date="2012-04" db="EMBL/GenBank/DDBJ databases">
        <title>The Genome Sequence of Loa loa.</title>
        <authorList>
            <consortium name="The Broad Institute Genome Sequencing Platform"/>
            <consortium name="Broad Institute Genome Sequencing Center for Infectious Disease"/>
            <person name="Nutman T.B."/>
            <person name="Fink D.L."/>
            <person name="Russ C."/>
            <person name="Young S."/>
            <person name="Zeng Q."/>
            <person name="Gargeya S."/>
            <person name="Alvarado L."/>
            <person name="Berlin A."/>
            <person name="Chapman S.B."/>
            <person name="Chen Z."/>
            <person name="Freedman E."/>
            <person name="Gellesch M."/>
            <person name="Goldberg J."/>
            <person name="Griggs A."/>
            <person name="Gujja S."/>
            <person name="Heilman E.R."/>
            <person name="Heiman D."/>
            <person name="Howarth C."/>
            <person name="Mehta T."/>
            <person name="Neiman D."/>
            <person name="Pearson M."/>
            <person name="Roberts A."/>
            <person name="Saif S."/>
            <person name="Shea T."/>
            <person name="Shenoy N."/>
            <person name="Sisk P."/>
            <person name="Stolte C."/>
            <person name="Sykes S."/>
            <person name="White J."/>
            <person name="Yandava C."/>
            <person name="Haas B."/>
            <person name="Henn M.R."/>
            <person name="Nusbaum C."/>
            <person name="Birren B."/>
        </authorList>
    </citation>
    <scope>NUCLEOTIDE SEQUENCE [LARGE SCALE GENOMIC DNA]</scope>
</reference>
<dbReference type="GO" id="GO:0003899">
    <property type="term" value="F:DNA-directed RNA polymerase activity"/>
    <property type="evidence" value="ECO:0007669"/>
    <property type="project" value="InterPro"/>
</dbReference>
<dbReference type="SUPFAM" id="SSF56553">
    <property type="entry name" value="Insert subdomain of RNA polymerase alpha subunit"/>
    <property type="match status" value="1"/>
</dbReference>
<evidence type="ECO:0000313" key="5">
    <source>
        <dbReference type="WBParaSite" id="EN70_5357"/>
    </source>
</evidence>
<dbReference type="InterPro" id="IPR036603">
    <property type="entry name" value="RBP11-like"/>
</dbReference>
<dbReference type="GO" id="GO:0005666">
    <property type="term" value="C:RNA polymerase III complex"/>
    <property type="evidence" value="ECO:0007669"/>
    <property type="project" value="TreeGrafter"/>
</dbReference>
<dbReference type="WBParaSite" id="EN70_5357">
    <property type="protein sequence ID" value="EN70_5357"/>
    <property type="gene ID" value="EN70_5357"/>
</dbReference>
<dbReference type="SMART" id="SM00662">
    <property type="entry name" value="RPOLD"/>
    <property type="match status" value="1"/>
</dbReference>
<dbReference type="AlphaFoldDB" id="A0A1I7VR42"/>
<dbReference type="GO" id="GO:0046983">
    <property type="term" value="F:protein dimerization activity"/>
    <property type="evidence" value="ECO:0007669"/>
    <property type="project" value="InterPro"/>
</dbReference>
<dbReference type="Pfam" id="PF01193">
    <property type="entry name" value="RNA_pol_L"/>
    <property type="match status" value="1"/>
</dbReference>
<evidence type="ECO:0000313" key="4">
    <source>
        <dbReference type="Proteomes" id="UP000095285"/>
    </source>
</evidence>
<dbReference type="GO" id="GO:0005736">
    <property type="term" value="C:RNA polymerase I complex"/>
    <property type="evidence" value="ECO:0007669"/>
    <property type="project" value="TreeGrafter"/>
</dbReference>
<feature type="domain" description="DNA-directed RNA polymerase RpoA/D/Rpb3-type" evidence="3">
    <location>
        <begin position="66"/>
        <end position="341"/>
    </location>
</feature>
<dbReference type="InterPro" id="IPR011263">
    <property type="entry name" value="DNA-dir_RNA_pol_RpoA/D/Rpb3"/>
</dbReference>
<protein>
    <submittedName>
        <fullName evidence="5">RPOLD domain-containing protein</fullName>
    </submittedName>
</protein>
<accession>A0A1I7VR42</accession>
<proteinExistence type="predicted"/>
<name>A0A1I7VR42_LOALO</name>
<keyword evidence="4" id="KW-1185">Reference proteome</keyword>
<evidence type="ECO:0000256" key="2">
    <source>
        <dbReference type="ARBA" id="ARBA00023163"/>
    </source>
</evidence>
<dbReference type="Gene3D" id="3.30.1360.10">
    <property type="entry name" value="RNA polymerase, RBP11-like subunit"/>
    <property type="match status" value="2"/>
</dbReference>
<dbReference type="CDD" id="cd07032">
    <property type="entry name" value="RNAP_I_II_AC40"/>
    <property type="match status" value="1"/>
</dbReference>
<dbReference type="InterPro" id="IPR050518">
    <property type="entry name" value="Rpo3/RPB3_RNA_Pol_subunit"/>
</dbReference>
<sequence>MPENQKKSRRKGKQNTENKLVMEVERVLNTYDTDSDFGNNAIQWDVTTYISKIKVFIINESEDGMALEFDLVGVEAPIANAIRRIFIAEASFLLSHRLGLLPIKADPRLFKMPLAQVVGIDESGVDCNEEPAGDPERNLIFEIKVTCSRNSNALKTATNPKEIYENAFVYSNAFKWIPIGDQSSSLPYPPAMVHDDILVAQLRPGQEIEARRFRSRCHCLKGLGRDHAKFSPVATASYRLLPQIVLKRKFSGADAQRIKSSFSEGVIEIDADGVAVVRDARCDTCSRNILRHEDLAEHIELSRIKDHFIFSVESTGALRSAELVVEACKVMEEKCRALRSLFQKRLKEVQ</sequence>
<dbReference type="PANTHER" id="PTHR11800:SF13">
    <property type="entry name" value="DNA-DIRECTED RNA POLYMERASES I AND III SUBUNIT RPAC1"/>
    <property type="match status" value="1"/>
</dbReference>
<organism evidence="4 5">
    <name type="scientific">Loa loa</name>
    <name type="common">Eye worm</name>
    <name type="synonym">Filaria loa</name>
    <dbReference type="NCBI Taxonomy" id="7209"/>
    <lineage>
        <taxon>Eukaryota</taxon>
        <taxon>Metazoa</taxon>
        <taxon>Ecdysozoa</taxon>
        <taxon>Nematoda</taxon>
        <taxon>Chromadorea</taxon>
        <taxon>Rhabditida</taxon>
        <taxon>Spirurina</taxon>
        <taxon>Spiruromorpha</taxon>
        <taxon>Filarioidea</taxon>
        <taxon>Onchocercidae</taxon>
        <taxon>Loa</taxon>
    </lineage>
</organism>
<reference evidence="5" key="2">
    <citation type="submission" date="2016-11" db="UniProtKB">
        <authorList>
            <consortium name="WormBaseParasite"/>
        </authorList>
    </citation>
    <scope>IDENTIFICATION</scope>
</reference>